<dbReference type="Proteomes" id="UP000324222">
    <property type="component" value="Unassembled WGS sequence"/>
</dbReference>
<evidence type="ECO:0000313" key="1">
    <source>
        <dbReference type="EMBL" id="MPC67089.1"/>
    </source>
</evidence>
<dbReference type="AlphaFoldDB" id="A0A5B7HB61"/>
<name>A0A5B7HB61_PORTR</name>
<reference evidence="1 2" key="1">
    <citation type="submission" date="2019-05" db="EMBL/GenBank/DDBJ databases">
        <title>Another draft genome of Portunus trituberculatus and its Hox gene families provides insights of decapod evolution.</title>
        <authorList>
            <person name="Jeong J.-H."/>
            <person name="Song I."/>
            <person name="Kim S."/>
            <person name="Choi T."/>
            <person name="Kim D."/>
            <person name="Ryu S."/>
            <person name="Kim W."/>
        </authorList>
    </citation>
    <scope>NUCLEOTIDE SEQUENCE [LARGE SCALE GENOMIC DNA]</scope>
    <source>
        <tissue evidence="1">Muscle</tissue>
    </source>
</reference>
<sequence>MKNWINGDTMSPAQTLYNSTRCAHLEVLWRRLILSCIRLRSSSCKHSSAASGSVFCSSSNMAFCFLSFSRRSNRKVFPHPRQGILAGKCYTAEYPMSHRPPPYAVLL</sequence>
<accession>A0A5B7HB61</accession>
<gene>
    <name evidence="1" type="ORF">E2C01_061254</name>
</gene>
<keyword evidence="2" id="KW-1185">Reference proteome</keyword>
<proteinExistence type="predicted"/>
<organism evidence="1 2">
    <name type="scientific">Portunus trituberculatus</name>
    <name type="common">Swimming crab</name>
    <name type="synonym">Neptunus trituberculatus</name>
    <dbReference type="NCBI Taxonomy" id="210409"/>
    <lineage>
        <taxon>Eukaryota</taxon>
        <taxon>Metazoa</taxon>
        <taxon>Ecdysozoa</taxon>
        <taxon>Arthropoda</taxon>
        <taxon>Crustacea</taxon>
        <taxon>Multicrustacea</taxon>
        <taxon>Malacostraca</taxon>
        <taxon>Eumalacostraca</taxon>
        <taxon>Eucarida</taxon>
        <taxon>Decapoda</taxon>
        <taxon>Pleocyemata</taxon>
        <taxon>Brachyura</taxon>
        <taxon>Eubrachyura</taxon>
        <taxon>Portunoidea</taxon>
        <taxon>Portunidae</taxon>
        <taxon>Portuninae</taxon>
        <taxon>Portunus</taxon>
    </lineage>
</organism>
<protein>
    <submittedName>
        <fullName evidence="1">Uncharacterized protein</fullName>
    </submittedName>
</protein>
<comment type="caution">
    <text evidence="1">The sequence shown here is derived from an EMBL/GenBank/DDBJ whole genome shotgun (WGS) entry which is preliminary data.</text>
</comment>
<dbReference type="EMBL" id="VSRR010025763">
    <property type="protein sequence ID" value="MPC67089.1"/>
    <property type="molecule type" value="Genomic_DNA"/>
</dbReference>
<evidence type="ECO:0000313" key="2">
    <source>
        <dbReference type="Proteomes" id="UP000324222"/>
    </source>
</evidence>